<gene>
    <name evidence="2" type="ORF">VP02_14515</name>
</gene>
<keyword evidence="1" id="KW-1133">Transmembrane helix</keyword>
<evidence type="ECO:0000313" key="3">
    <source>
        <dbReference type="Proteomes" id="UP000033662"/>
    </source>
</evidence>
<sequence>MKGVEEALKTIITEREDQADLRAYTAFREILKEAYDEDFVIDMGMFEGSKHSSDSDTFIQRALTILTWISDCLGKLARNEFEGDLGRWASNLTISGLRSGLVTFALTVIRQLVGFLQEKALQSNAASPLTRSVLGGIAQCIGPLLNILGAIRDECNGTANAETRLARFITLTISALALAAAIAVPSALPALASSGPAMLFYTFAQDLVSLFCPTGDNTKPNPSGTAAAGTLNAMLQFLTFTAMNYTAPHSGAGYAMAAGNKPPPSETEGLAFQLSAWMEQQANTPHDPNLSAEARAEQIVESLKPVLEDDFKRGGFNAGADVFGQIFMGEAMRAFQKDPPEGGFRIDPISVRIPTAEQAANQLLSTNAIRTSIGQIIMAVVTSASLYFSTLPISKEIVDHIVNALVAAVVFALRPGTAYVNARTTPAANA</sequence>
<keyword evidence="1" id="KW-0472">Membrane</keyword>
<proteinExistence type="predicted"/>
<name>A0A0F4XN50_9PSED</name>
<comment type="caution">
    <text evidence="2">The sequence shown here is derived from an EMBL/GenBank/DDBJ whole genome shotgun (WGS) entry which is preliminary data.</text>
</comment>
<evidence type="ECO:0000313" key="2">
    <source>
        <dbReference type="EMBL" id="KKA07352.1"/>
    </source>
</evidence>
<dbReference type="EMBL" id="JZXC01000012">
    <property type="protein sequence ID" value="KKA07352.1"/>
    <property type="molecule type" value="Genomic_DNA"/>
</dbReference>
<dbReference type="OrthoDB" id="7030552at2"/>
<dbReference type="PATRIC" id="fig|132476.4.peg.1000"/>
<evidence type="ECO:0000256" key="1">
    <source>
        <dbReference type="SAM" id="Phobius"/>
    </source>
</evidence>
<dbReference type="AlphaFoldDB" id="A0A0F4XN50"/>
<protein>
    <submittedName>
        <fullName evidence="2">Uncharacterized protein</fullName>
    </submittedName>
</protein>
<feature type="transmembrane region" description="Helical" evidence="1">
    <location>
        <begin position="168"/>
        <end position="188"/>
    </location>
</feature>
<keyword evidence="1" id="KW-0812">Transmembrane</keyword>
<reference evidence="2 3" key="1">
    <citation type="submission" date="2015-03" db="EMBL/GenBank/DDBJ databases">
        <title>Pseudomonas fluorescens 1855-344 Genome sequencing and assembly.</title>
        <authorList>
            <person name="Eng W.W.H."/>
            <person name="Gan H.M."/>
            <person name="Savka M.A."/>
        </authorList>
    </citation>
    <scope>NUCLEOTIDE SEQUENCE [LARGE SCALE GENOMIC DNA]</scope>
    <source>
        <strain evidence="2 3">1855-344</strain>
    </source>
</reference>
<accession>A0A0F4XN50</accession>
<dbReference type="Proteomes" id="UP000033662">
    <property type="component" value="Unassembled WGS sequence"/>
</dbReference>
<organism evidence="2 3">
    <name type="scientific">Pseudomonas kilonensis</name>
    <dbReference type="NCBI Taxonomy" id="132476"/>
    <lineage>
        <taxon>Bacteria</taxon>
        <taxon>Pseudomonadati</taxon>
        <taxon>Pseudomonadota</taxon>
        <taxon>Gammaproteobacteria</taxon>
        <taxon>Pseudomonadales</taxon>
        <taxon>Pseudomonadaceae</taxon>
        <taxon>Pseudomonas</taxon>
    </lineage>
</organism>